<reference evidence="1 2" key="1">
    <citation type="submission" date="2018-06" db="EMBL/GenBank/DDBJ databases">
        <title>Genomic Encyclopedia of Type Strains, Phase IV (KMG-IV): sequencing the most valuable type-strain genomes for metagenomic binning, comparative biology and taxonomic classification.</title>
        <authorList>
            <person name="Goeker M."/>
        </authorList>
    </citation>
    <scope>NUCLEOTIDE SEQUENCE [LARGE SCALE GENOMIC DNA]</scope>
    <source>
        <strain evidence="1 2">DSM 22112</strain>
    </source>
</reference>
<comment type="caution">
    <text evidence="1">The sequence shown here is derived from an EMBL/GenBank/DDBJ whole genome shotgun (WGS) entry which is preliminary data.</text>
</comment>
<gene>
    <name evidence="1" type="ORF">DES36_11541</name>
</gene>
<proteinExistence type="predicted"/>
<evidence type="ECO:0000313" key="2">
    <source>
        <dbReference type="Proteomes" id="UP000253490"/>
    </source>
</evidence>
<name>A0A366I0Z0_9FIRM</name>
<dbReference type="AlphaFoldDB" id="A0A366I0Z0"/>
<keyword evidence="2" id="KW-1185">Reference proteome</keyword>
<protein>
    <submittedName>
        <fullName evidence="1">Uncharacterized protein</fullName>
    </submittedName>
</protein>
<evidence type="ECO:0000313" key="1">
    <source>
        <dbReference type="EMBL" id="RBP61042.1"/>
    </source>
</evidence>
<organism evidence="1 2">
    <name type="scientific">Alkalibaculum bacchi</name>
    <dbReference type="NCBI Taxonomy" id="645887"/>
    <lineage>
        <taxon>Bacteria</taxon>
        <taxon>Bacillati</taxon>
        <taxon>Bacillota</taxon>
        <taxon>Clostridia</taxon>
        <taxon>Eubacteriales</taxon>
        <taxon>Eubacteriaceae</taxon>
        <taxon>Alkalibaculum</taxon>
    </lineage>
</organism>
<sequence length="99" mass="12094">MLNWYKNWREKIRTESVLKGLINMNTTFIKRYKSGIDEVYIFEGKKCISVRLKESLWEEVSQLGVRRNLWDKHVMSYDVAIREYDKLKEVKKKRESNIY</sequence>
<accession>A0A366I0Z0</accession>
<dbReference type="Proteomes" id="UP000253490">
    <property type="component" value="Unassembled WGS sequence"/>
</dbReference>
<dbReference type="EMBL" id="QNRX01000015">
    <property type="protein sequence ID" value="RBP61042.1"/>
    <property type="molecule type" value="Genomic_DNA"/>
</dbReference>